<evidence type="ECO:0000313" key="2">
    <source>
        <dbReference type="EMBL" id="ARS34917.1"/>
    </source>
</evidence>
<proteinExistence type="predicted"/>
<protein>
    <submittedName>
        <fullName evidence="2">Uncharacterized protein</fullName>
    </submittedName>
</protein>
<evidence type="ECO:0000313" key="3">
    <source>
        <dbReference type="Proteomes" id="UP000266292"/>
    </source>
</evidence>
<dbReference type="Proteomes" id="UP000266292">
    <property type="component" value="Chromosome"/>
</dbReference>
<dbReference type="EMBL" id="CP021235">
    <property type="protein sequence ID" value="ARS34917.1"/>
    <property type="molecule type" value="Genomic_DNA"/>
</dbReference>
<accession>A0A1X9YPY7</accession>
<sequence>MIYMHQFIPQATLAKLQHLPCWSRQQKGQLHQAYFILHDTVLEYLRRQLARGKWHEVQEILKGKPLTPSGKFLLKELQRLVTGKLMWYLDVKKVFAASIVLMLLPLILAKLTGEMVRKAKRL</sequence>
<keyword evidence="3" id="KW-1185">Reference proteome</keyword>
<reference evidence="3" key="1">
    <citation type="submission" date="2017-05" db="EMBL/GenBank/DDBJ databases">
        <authorList>
            <person name="Ray J."/>
            <person name="Price M."/>
            <person name="Deutschbauer A."/>
        </authorList>
    </citation>
    <scope>NUCLEOTIDE SEQUENCE [LARGE SCALE GENOMIC DNA]</scope>
    <source>
        <strain evidence="3">DSM 19842</strain>
    </source>
</reference>
<organism evidence="2 3">
    <name type="scientific">Pontibacter actiniarum</name>
    <dbReference type="NCBI Taxonomy" id="323450"/>
    <lineage>
        <taxon>Bacteria</taxon>
        <taxon>Pseudomonadati</taxon>
        <taxon>Bacteroidota</taxon>
        <taxon>Cytophagia</taxon>
        <taxon>Cytophagales</taxon>
        <taxon>Hymenobacteraceae</taxon>
        <taxon>Pontibacter</taxon>
    </lineage>
</organism>
<feature type="transmembrane region" description="Helical" evidence="1">
    <location>
        <begin position="94"/>
        <end position="113"/>
    </location>
</feature>
<name>A0A1X9YPY7_9BACT</name>
<dbReference type="OrthoDB" id="852454at2"/>
<keyword evidence="1" id="KW-0812">Transmembrane</keyword>
<keyword evidence="1" id="KW-1133">Transmembrane helix</keyword>
<dbReference type="RefSeq" id="WP_025605261.1">
    <property type="nucleotide sequence ID" value="NZ_CP021235.1"/>
</dbReference>
<keyword evidence="1" id="KW-0472">Membrane</keyword>
<dbReference type="KEGG" id="pact:CA264_05385"/>
<dbReference type="AlphaFoldDB" id="A0A1X9YPY7"/>
<gene>
    <name evidence="2" type="ORF">CA264_05385</name>
</gene>
<evidence type="ECO:0000256" key="1">
    <source>
        <dbReference type="SAM" id="Phobius"/>
    </source>
</evidence>